<dbReference type="InterPro" id="IPR012910">
    <property type="entry name" value="Plug_dom"/>
</dbReference>
<dbReference type="InterPro" id="IPR036942">
    <property type="entry name" value="Beta-barrel_TonB_sf"/>
</dbReference>
<keyword evidence="3" id="KW-1134">Transmembrane beta strand</keyword>
<sequence length="803" mass="84675">MERTGSSGRRSARRADRYSLILAAFVFGLATPAGAQRAARISLPATTLDHALTLLGRQAGVDIASLDPGLSRIRTPAVAGPLSPAAALRQLLRGSGYRAVPVDAHSFRVVRDIALVRRVPPPQSAKPAPRPTTPRPAISSGDIIVTASKQRVSLLRYPGSLSAVGPAMPPGAAPQDLGTLARVSPILQTTGFGPGRDKVFIRGIADSSFVGATQSTASVYFGDVQLGFSGADPAIRLYDMARVEVLEGPQGTLYGAGAIGGVIHLTPNPVELNHLGGSLSAGTTLTRGGRPGADLAATLNLPLAPGVAGIRGTLYRVRDGGYVDDVYRGATNVNAVDTQGGRLALRIVPGGDWTVDLGGLYQSIRAADAQYAERRVGDLARRSGLAQPYDNNIALGSVGITRHFDSGLEFVSVTGLATASANDLFDASRRQAGAGAAIIYHTQRDKRLFSHEMRLSRHGEGGGSWVVGLTLLDNRDSQNRTFGFVAAPIEIIGVTNRTRSASLFGEASLAIRPDLTVTLGLRATQARTDGDPSFRPRSQNFIAGQLTRRVDPTVAFSWKMAPELALFGRMQTGFRTGGLAVARMIGRVADFRPDAIALAELGIRRLRQGPTGLALTATLSQARWRDIQADLVTRRGLPYTANIGDARIGAVEGTADWVPIPGFNATLSFLYTGNRVRGALADTSLRNNRRLPDTPPIAASGSLRYEWAAGAQDRLGVAAIASYVGRSVLGAGDLFDITQGRYGVANASAWWTHGRTTVTLSVDNALDTTGNRFASGNPLILSARDQTTPLRPVSARLGVAMAF</sequence>
<evidence type="ECO:0000256" key="2">
    <source>
        <dbReference type="ARBA" id="ARBA00022448"/>
    </source>
</evidence>
<dbReference type="Proteomes" id="UP000594836">
    <property type="component" value="Chromosome"/>
</dbReference>
<comment type="subcellular location">
    <subcellularLocation>
        <location evidence="1">Cell outer membrane</location>
        <topology evidence="1">Multi-pass membrane protein</topology>
    </subcellularLocation>
</comment>
<evidence type="ECO:0000256" key="10">
    <source>
        <dbReference type="ARBA" id="ARBA00023237"/>
    </source>
</evidence>
<dbReference type="GO" id="GO:0009279">
    <property type="term" value="C:cell outer membrane"/>
    <property type="evidence" value="ECO:0007669"/>
    <property type="project" value="UniProtKB-SubCell"/>
</dbReference>
<name>A0A411LEI3_SPHPI</name>
<dbReference type="RefSeq" id="WP_082052480.1">
    <property type="nucleotide sequence ID" value="NZ_AP023323.1"/>
</dbReference>
<dbReference type="OrthoDB" id="9760333at2"/>
<feature type="domain" description="TonB-dependent receptor-like beta-barrel" evidence="13">
    <location>
        <begin position="333"/>
        <end position="764"/>
    </location>
</feature>
<evidence type="ECO:0000313" key="16">
    <source>
        <dbReference type="EMBL" id="QPT07296.1"/>
    </source>
</evidence>
<protein>
    <submittedName>
        <fullName evidence="15">TonB-dependent receptor</fullName>
    </submittedName>
</protein>
<dbReference type="Pfam" id="PF07715">
    <property type="entry name" value="Plug"/>
    <property type="match status" value="1"/>
</dbReference>
<reference evidence="15 17" key="1">
    <citation type="submission" date="2020-05" db="EMBL/GenBank/DDBJ databases">
        <title>Draft Genome Sequences of Sphingomonas sp. Isolated from the International Space Station.</title>
        <authorList>
            <person name="Bijlani S."/>
            <person name="Singh N.K."/>
            <person name="Mason C.E."/>
            <person name="Wang C.C."/>
            <person name="Venkateswaran K."/>
        </authorList>
    </citation>
    <scope>NUCLEOTIDE SEQUENCE [LARGE SCALE GENOMIC DNA]</scope>
    <source>
        <strain evidence="15 17">FKI-L5-BR-P1</strain>
    </source>
</reference>
<dbReference type="InterPro" id="IPR039426">
    <property type="entry name" value="TonB-dep_rcpt-like"/>
</dbReference>
<feature type="compositionally biased region" description="Pro residues" evidence="12">
    <location>
        <begin position="120"/>
        <end position="134"/>
    </location>
</feature>
<evidence type="ECO:0000256" key="7">
    <source>
        <dbReference type="ARBA" id="ARBA00023065"/>
    </source>
</evidence>
<dbReference type="PANTHER" id="PTHR32552">
    <property type="entry name" value="FERRICHROME IRON RECEPTOR-RELATED"/>
    <property type="match status" value="1"/>
</dbReference>
<evidence type="ECO:0000256" key="1">
    <source>
        <dbReference type="ARBA" id="ARBA00004571"/>
    </source>
</evidence>
<keyword evidence="10" id="KW-0998">Cell outer membrane</keyword>
<dbReference type="SUPFAM" id="SSF56935">
    <property type="entry name" value="Porins"/>
    <property type="match status" value="1"/>
</dbReference>
<dbReference type="InterPro" id="IPR000531">
    <property type="entry name" value="Beta-barrel_TonB"/>
</dbReference>
<evidence type="ECO:0000259" key="14">
    <source>
        <dbReference type="Pfam" id="PF07715"/>
    </source>
</evidence>
<organism evidence="15 17">
    <name type="scientific">Sphingomonas paucimobilis</name>
    <name type="common">Pseudomonas paucimobilis</name>
    <dbReference type="NCBI Taxonomy" id="13689"/>
    <lineage>
        <taxon>Bacteria</taxon>
        <taxon>Pseudomonadati</taxon>
        <taxon>Pseudomonadota</taxon>
        <taxon>Alphaproteobacteria</taxon>
        <taxon>Sphingomonadales</taxon>
        <taxon>Sphingomonadaceae</taxon>
        <taxon>Sphingomonas</taxon>
    </lineage>
</organism>
<dbReference type="EMBL" id="JABEOU010000010">
    <property type="protein sequence ID" value="NNG56351.1"/>
    <property type="molecule type" value="Genomic_DNA"/>
</dbReference>
<dbReference type="EMBL" id="CP065713">
    <property type="protein sequence ID" value="QPT07296.1"/>
    <property type="molecule type" value="Genomic_DNA"/>
</dbReference>
<dbReference type="AlphaFoldDB" id="A0A411LEI3"/>
<gene>
    <name evidence="15" type="ORF">HKX06_02980</name>
    <name evidence="16" type="ORF">I6G38_10505</name>
</gene>
<evidence type="ECO:0000256" key="11">
    <source>
        <dbReference type="RuleBase" id="RU003357"/>
    </source>
</evidence>
<dbReference type="GO" id="GO:0006826">
    <property type="term" value="P:iron ion transport"/>
    <property type="evidence" value="ECO:0007669"/>
    <property type="project" value="UniProtKB-KW"/>
</dbReference>
<dbReference type="Proteomes" id="UP000550136">
    <property type="component" value="Unassembled WGS sequence"/>
</dbReference>
<evidence type="ECO:0000313" key="18">
    <source>
        <dbReference type="Proteomes" id="UP000594836"/>
    </source>
</evidence>
<dbReference type="GeneID" id="78528762"/>
<keyword evidence="6" id="KW-0408">Iron</keyword>
<dbReference type="Gene3D" id="3.55.50.30">
    <property type="match status" value="1"/>
</dbReference>
<evidence type="ECO:0000313" key="15">
    <source>
        <dbReference type="EMBL" id="NNG56351.1"/>
    </source>
</evidence>
<evidence type="ECO:0000256" key="4">
    <source>
        <dbReference type="ARBA" id="ARBA00022496"/>
    </source>
</evidence>
<evidence type="ECO:0000256" key="8">
    <source>
        <dbReference type="ARBA" id="ARBA00023077"/>
    </source>
</evidence>
<keyword evidence="15" id="KW-0675">Receptor</keyword>
<evidence type="ECO:0000256" key="5">
    <source>
        <dbReference type="ARBA" id="ARBA00022692"/>
    </source>
</evidence>
<keyword evidence="2" id="KW-0813">Transport</keyword>
<accession>A0A411LEI3</accession>
<keyword evidence="8 11" id="KW-0798">TonB box</keyword>
<evidence type="ECO:0000256" key="12">
    <source>
        <dbReference type="SAM" id="MobiDB-lite"/>
    </source>
</evidence>
<keyword evidence="9 11" id="KW-0472">Membrane</keyword>
<keyword evidence="7" id="KW-0406">Ion transport</keyword>
<evidence type="ECO:0000256" key="3">
    <source>
        <dbReference type="ARBA" id="ARBA00022452"/>
    </source>
</evidence>
<evidence type="ECO:0000256" key="9">
    <source>
        <dbReference type="ARBA" id="ARBA00023136"/>
    </source>
</evidence>
<dbReference type="Gene3D" id="2.40.170.20">
    <property type="entry name" value="TonB-dependent receptor, beta-barrel domain"/>
    <property type="match status" value="1"/>
</dbReference>
<comment type="similarity">
    <text evidence="11">Belongs to the TonB-dependent receptor family.</text>
</comment>
<keyword evidence="5" id="KW-0812">Transmembrane</keyword>
<feature type="region of interest" description="Disordered" evidence="12">
    <location>
        <begin position="120"/>
        <end position="139"/>
    </location>
</feature>
<evidence type="ECO:0000313" key="17">
    <source>
        <dbReference type="Proteomes" id="UP000550136"/>
    </source>
</evidence>
<feature type="domain" description="TonB-dependent receptor plug" evidence="14">
    <location>
        <begin position="158"/>
        <end position="262"/>
    </location>
</feature>
<dbReference type="PANTHER" id="PTHR32552:SF81">
    <property type="entry name" value="TONB-DEPENDENT OUTER MEMBRANE RECEPTOR"/>
    <property type="match status" value="1"/>
</dbReference>
<keyword evidence="4" id="KW-0410">Iron transport</keyword>
<reference evidence="16 18" key="2">
    <citation type="submission" date="2020-12" db="EMBL/GenBank/DDBJ databases">
        <title>FDA dAtabase for Regulatory Grade micrObial Sequences (FDA-ARGOS): Supporting development and validation of Infectious Disease Dx tests.</title>
        <authorList>
            <person name="Sproer C."/>
            <person name="Gronow S."/>
            <person name="Severitt S."/>
            <person name="Schroder I."/>
            <person name="Tallon L."/>
            <person name="Sadzewicz L."/>
            <person name="Zhao X."/>
            <person name="Boylan J."/>
            <person name="Ott S."/>
            <person name="Bowen H."/>
            <person name="Vavikolanu K."/>
            <person name="Mehta A."/>
            <person name="Aluvathingal J."/>
            <person name="Nadendla S."/>
            <person name="Lowell S."/>
            <person name="Myers T."/>
            <person name="Yan Y."/>
            <person name="Sichtig H."/>
        </authorList>
    </citation>
    <scope>NUCLEOTIDE SEQUENCE [LARGE SCALE GENOMIC DNA]</scope>
    <source>
        <strain evidence="16 18">FDAARGOS_881</strain>
    </source>
</reference>
<evidence type="ECO:0000256" key="6">
    <source>
        <dbReference type="ARBA" id="ARBA00023004"/>
    </source>
</evidence>
<dbReference type="Pfam" id="PF00593">
    <property type="entry name" value="TonB_dep_Rec_b-barrel"/>
    <property type="match status" value="1"/>
</dbReference>
<evidence type="ECO:0000259" key="13">
    <source>
        <dbReference type="Pfam" id="PF00593"/>
    </source>
</evidence>
<proteinExistence type="inferred from homology"/>